<evidence type="ECO:0000256" key="10">
    <source>
        <dbReference type="ARBA" id="ARBA00022989"/>
    </source>
</evidence>
<dbReference type="PANTHER" id="PTHR45569">
    <property type="entry name" value="SENSOR PROTEIN KDPD"/>
    <property type="match status" value="1"/>
</dbReference>
<keyword evidence="16" id="KW-1185">Reference proteome</keyword>
<keyword evidence="7" id="KW-0547">Nucleotide-binding</keyword>
<dbReference type="RefSeq" id="WP_072773691.1">
    <property type="nucleotide sequence ID" value="NZ_FRDN01000010.1"/>
</dbReference>
<evidence type="ECO:0000313" key="15">
    <source>
        <dbReference type="EMBL" id="SHN80311.1"/>
    </source>
</evidence>
<dbReference type="FunFam" id="3.30.565.10:FF:000042">
    <property type="entry name" value="Two-component sensor histidine kinase KdpD"/>
    <property type="match status" value="1"/>
</dbReference>
<accession>A0A1M7UB86</accession>
<dbReference type="Gene3D" id="1.10.287.130">
    <property type="match status" value="1"/>
</dbReference>
<dbReference type="Proteomes" id="UP000184010">
    <property type="component" value="Unassembled WGS sequence"/>
</dbReference>
<comment type="catalytic activity">
    <reaction evidence="1">
        <text>ATP + protein L-histidine = ADP + protein N-phospho-L-histidine.</text>
        <dbReference type="EC" id="2.7.13.3"/>
    </reaction>
</comment>
<dbReference type="InterPro" id="IPR036890">
    <property type="entry name" value="HATPase_C_sf"/>
</dbReference>
<comment type="subcellular location">
    <subcellularLocation>
        <location evidence="2">Membrane</location>
        <topology evidence="2">Multi-pass membrane protein</topology>
    </subcellularLocation>
</comment>
<evidence type="ECO:0000256" key="7">
    <source>
        <dbReference type="ARBA" id="ARBA00022741"/>
    </source>
</evidence>
<protein>
    <recommendedName>
        <fullName evidence="3">histidine kinase</fullName>
        <ecNumber evidence="3">2.7.13.3</ecNumber>
    </recommendedName>
</protein>
<feature type="domain" description="Histidine kinase" evidence="14">
    <location>
        <begin position="297"/>
        <end position="514"/>
    </location>
</feature>
<evidence type="ECO:0000313" key="16">
    <source>
        <dbReference type="Proteomes" id="UP000184010"/>
    </source>
</evidence>
<dbReference type="Gene3D" id="1.20.120.620">
    <property type="entry name" value="Backbone structure of the membrane domain of e. Coli histidine kinase receptor kdpd"/>
    <property type="match status" value="1"/>
</dbReference>
<dbReference type="SUPFAM" id="SSF47384">
    <property type="entry name" value="Homodimeric domain of signal transducing histidine kinase"/>
    <property type="match status" value="1"/>
</dbReference>
<feature type="transmembrane region" description="Helical" evidence="13">
    <location>
        <begin position="66"/>
        <end position="85"/>
    </location>
</feature>
<dbReference type="InterPro" id="IPR052023">
    <property type="entry name" value="Histidine_kinase_KdpD"/>
</dbReference>
<dbReference type="InterPro" id="IPR025201">
    <property type="entry name" value="KdpD_TM"/>
</dbReference>
<keyword evidence="8 15" id="KW-0418">Kinase</keyword>
<keyword evidence="11" id="KW-0902">Two-component regulatory system</keyword>
<keyword evidence="4" id="KW-0597">Phosphoprotein</keyword>
<dbReference type="STRING" id="1121395.SAMN02745215_03388"/>
<evidence type="ECO:0000256" key="2">
    <source>
        <dbReference type="ARBA" id="ARBA00004141"/>
    </source>
</evidence>
<evidence type="ECO:0000256" key="12">
    <source>
        <dbReference type="ARBA" id="ARBA00023136"/>
    </source>
</evidence>
<dbReference type="PRINTS" id="PR00344">
    <property type="entry name" value="BCTRLSENSOR"/>
</dbReference>
<dbReference type="Gene3D" id="3.30.565.10">
    <property type="entry name" value="Histidine kinase-like ATPase, C-terminal domain"/>
    <property type="match status" value="1"/>
</dbReference>
<evidence type="ECO:0000256" key="6">
    <source>
        <dbReference type="ARBA" id="ARBA00022692"/>
    </source>
</evidence>
<keyword evidence="6 13" id="KW-0812">Transmembrane</keyword>
<evidence type="ECO:0000256" key="5">
    <source>
        <dbReference type="ARBA" id="ARBA00022679"/>
    </source>
</evidence>
<keyword evidence="5" id="KW-0808">Transferase</keyword>
<dbReference type="CDD" id="cd00082">
    <property type="entry name" value="HisKA"/>
    <property type="match status" value="1"/>
</dbReference>
<dbReference type="AlphaFoldDB" id="A0A1M7UB86"/>
<gene>
    <name evidence="15" type="ORF">SAMN02745215_03388</name>
</gene>
<dbReference type="CDD" id="cd00075">
    <property type="entry name" value="HATPase"/>
    <property type="match status" value="1"/>
</dbReference>
<dbReference type="InterPro" id="IPR004358">
    <property type="entry name" value="Sig_transdc_His_kin-like_C"/>
</dbReference>
<dbReference type="Gene3D" id="3.30.450.40">
    <property type="match status" value="1"/>
</dbReference>
<evidence type="ECO:0000256" key="9">
    <source>
        <dbReference type="ARBA" id="ARBA00022840"/>
    </source>
</evidence>
<sequence>MKSSLFKPSPIAPTTYLSWTDTFKTIGLLTAATLFSMGLRALAIGEQNVIMVYILSVFIISRTTNGYVYGSVGSALSVLLFNFFFTTPYYTFHVIQADYPVTLLIMLIVASLTSALTIRAGSQTQLALEREHRTELLYEISKQLLVTRGLDKIIHLINHYMIKLFERSAIFYAQDPGASQGVLRQSPAETDASFMLVEGERAAAQWAFLHKAQAGLGSDTPMGSQGFYVPVIAQGKVLGVIGLSCAQGELNTAGRSLLQVITSQVALALERQHLSDEQRRLFVESEKEKMRSNLLRAISHDLRTPLTAILGASSTLLENRQTLDEPTQQQLLANIKEDSQWLIRMVENLLSVTRIREGTMNVAKTAEAAEEIVAAAVSRIRKRFPQQRIKVDVPAELLLVPMDGTLIEQVLINLIENAIKHSPENAAIEVNVKKLGEEALFEVIDYGTGIPEQSFPYLFESYVPNGKRSADSARGMGIGLSICMSIVKAHHGKMEAANKKAGGAMFRFTLPLEGTDLEQ</sequence>
<dbReference type="PANTHER" id="PTHR45569:SF1">
    <property type="entry name" value="SENSOR PROTEIN KDPD"/>
    <property type="match status" value="1"/>
</dbReference>
<name>A0A1M7UB86_9FIRM</name>
<dbReference type="GO" id="GO:0005886">
    <property type="term" value="C:plasma membrane"/>
    <property type="evidence" value="ECO:0007669"/>
    <property type="project" value="TreeGrafter"/>
</dbReference>
<dbReference type="InterPro" id="IPR038318">
    <property type="entry name" value="KdpD_sf"/>
</dbReference>
<dbReference type="Pfam" id="PF02518">
    <property type="entry name" value="HATPase_c"/>
    <property type="match status" value="1"/>
</dbReference>
<evidence type="ECO:0000259" key="14">
    <source>
        <dbReference type="PROSITE" id="PS50109"/>
    </source>
</evidence>
<dbReference type="GO" id="GO:0042802">
    <property type="term" value="F:identical protein binding"/>
    <property type="evidence" value="ECO:0007669"/>
    <property type="project" value="UniProtKB-ARBA"/>
</dbReference>
<dbReference type="InterPro" id="IPR003661">
    <property type="entry name" value="HisK_dim/P_dom"/>
</dbReference>
<dbReference type="SMART" id="SM00388">
    <property type="entry name" value="HisKA"/>
    <property type="match status" value="1"/>
</dbReference>
<keyword evidence="9" id="KW-0067">ATP-binding</keyword>
<dbReference type="GO" id="GO:0000155">
    <property type="term" value="F:phosphorelay sensor kinase activity"/>
    <property type="evidence" value="ECO:0007669"/>
    <property type="project" value="InterPro"/>
</dbReference>
<dbReference type="InterPro" id="IPR029016">
    <property type="entry name" value="GAF-like_dom_sf"/>
</dbReference>
<dbReference type="SUPFAM" id="SSF55781">
    <property type="entry name" value="GAF domain-like"/>
    <property type="match status" value="1"/>
</dbReference>
<evidence type="ECO:0000256" key="3">
    <source>
        <dbReference type="ARBA" id="ARBA00012438"/>
    </source>
</evidence>
<dbReference type="Pfam" id="PF13493">
    <property type="entry name" value="DUF4118"/>
    <property type="match status" value="1"/>
</dbReference>
<dbReference type="SUPFAM" id="SSF55874">
    <property type="entry name" value="ATPase domain of HSP90 chaperone/DNA topoisomerase II/histidine kinase"/>
    <property type="match status" value="1"/>
</dbReference>
<reference evidence="16" key="1">
    <citation type="submission" date="2016-12" db="EMBL/GenBank/DDBJ databases">
        <authorList>
            <person name="Varghese N."/>
            <person name="Submissions S."/>
        </authorList>
    </citation>
    <scope>NUCLEOTIDE SEQUENCE [LARGE SCALE GENOMIC DNA]</scope>
    <source>
        <strain evidence="16">DSM 11544</strain>
    </source>
</reference>
<evidence type="ECO:0000256" key="11">
    <source>
        <dbReference type="ARBA" id="ARBA00023012"/>
    </source>
</evidence>
<keyword evidence="10 13" id="KW-1133">Transmembrane helix</keyword>
<dbReference type="EMBL" id="FRDN01000010">
    <property type="protein sequence ID" value="SHN80311.1"/>
    <property type="molecule type" value="Genomic_DNA"/>
</dbReference>
<evidence type="ECO:0000256" key="8">
    <source>
        <dbReference type="ARBA" id="ARBA00022777"/>
    </source>
</evidence>
<feature type="transmembrane region" description="Helical" evidence="13">
    <location>
        <begin position="97"/>
        <end position="118"/>
    </location>
</feature>
<dbReference type="SMART" id="SM00387">
    <property type="entry name" value="HATPase_c"/>
    <property type="match status" value="1"/>
</dbReference>
<organism evidence="15 16">
    <name type="scientific">Desulfitobacterium chlororespirans DSM 11544</name>
    <dbReference type="NCBI Taxonomy" id="1121395"/>
    <lineage>
        <taxon>Bacteria</taxon>
        <taxon>Bacillati</taxon>
        <taxon>Bacillota</taxon>
        <taxon>Clostridia</taxon>
        <taxon>Eubacteriales</taxon>
        <taxon>Desulfitobacteriaceae</taxon>
        <taxon>Desulfitobacterium</taxon>
    </lineage>
</organism>
<keyword evidence="12 13" id="KW-0472">Membrane</keyword>
<dbReference type="InterPro" id="IPR005467">
    <property type="entry name" value="His_kinase_dom"/>
</dbReference>
<evidence type="ECO:0000256" key="4">
    <source>
        <dbReference type="ARBA" id="ARBA00022553"/>
    </source>
</evidence>
<dbReference type="Pfam" id="PF00512">
    <property type="entry name" value="HisKA"/>
    <property type="match status" value="1"/>
</dbReference>
<evidence type="ECO:0000256" key="1">
    <source>
        <dbReference type="ARBA" id="ARBA00000085"/>
    </source>
</evidence>
<dbReference type="EC" id="2.7.13.3" evidence="3"/>
<dbReference type="InterPro" id="IPR036097">
    <property type="entry name" value="HisK_dim/P_sf"/>
</dbReference>
<dbReference type="PROSITE" id="PS50109">
    <property type="entry name" value="HIS_KIN"/>
    <property type="match status" value="1"/>
</dbReference>
<proteinExistence type="predicted"/>
<dbReference type="InterPro" id="IPR003594">
    <property type="entry name" value="HATPase_dom"/>
</dbReference>
<dbReference type="GO" id="GO:0005524">
    <property type="term" value="F:ATP binding"/>
    <property type="evidence" value="ECO:0007669"/>
    <property type="project" value="UniProtKB-KW"/>
</dbReference>
<evidence type="ECO:0000256" key="13">
    <source>
        <dbReference type="SAM" id="Phobius"/>
    </source>
</evidence>